<reference evidence="1 2" key="1">
    <citation type="submission" date="2020-08" db="EMBL/GenBank/DDBJ databases">
        <title>A Genomic Blueprint of the Chicken Gut Microbiome.</title>
        <authorList>
            <person name="Gilroy R."/>
            <person name="Ravi A."/>
            <person name="Getino M."/>
            <person name="Pursley I."/>
            <person name="Horton D.L."/>
            <person name="Alikhan N.-F."/>
            <person name="Baker D."/>
            <person name="Gharbi K."/>
            <person name="Hall N."/>
            <person name="Watson M."/>
            <person name="Adriaenssens E.M."/>
            <person name="Foster-Nyarko E."/>
            <person name="Jarju S."/>
            <person name="Secka A."/>
            <person name="Antonio M."/>
            <person name="Oren A."/>
            <person name="Chaudhuri R."/>
            <person name="La Ragione R.M."/>
            <person name="Hildebrand F."/>
            <person name="Pallen M.J."/>
        </authorList>
    </citation>
    <scope>NUCLEOTIDE SEQUENCE [LARGE SCALE GENOMIC DNA]</scope>
    <source>
        <strain evidence="1 2">Sa2CVA6</strain>
    </source>
</reference>
<protein>
    <submittedName>
        <fullName evidence="1">Asp/Glu racemase</fullName>
    </submittedName>
</protein>
<accession>A0ABR8SAS5</accession>
<dbReference type="EMBL" id="JACSQK010000004">
    <property type="protein sequence ID" value="MBD7960582.1"/>
    <property type="molecule type" value="Genomic_DNA"/>
</dbReference>
<sequence>MRIACLHTAHSNVAVFEDAALQLGLPAGVLCHGVRPDLLADAEAAGGVTAQIEDATQRALMELAFSADAVLLTCSTLGPVAHTMLSQTRVPVLRTDAALAQAAARVNGRVVVLCAVATTVQPTTELFLHAAAHHPLAVVDVRLVEGAWALFKAGQLSAYWVCVARAADAAYAQGAAQVVLAQASMGGAAQLVTAGPRPLSSACAGLAAAVKACQAG</sequence>
<dbReference type="Pfam" id="PF01177">
    <property type="entry name" value="Asp_Glu_race"/>
    <property type="match status" value="1"/>
</dbReference>
<dbReference type="Proteomes" id="UP000634919">
    <property type="component" value="Unassembled WGS sequence"/>
</dbReference>
<dbReference type="RefSeq" id="WP_191722988.1">
    <property type="nucleotide sequence ID" value="NZ_JACSQK010000004.1"/>
</dbReference>
<gene>
    <name evidence="1" type="ORF">H9646_08785</name>
</gene>
<keyword evidence="2" id="KW-1185">Reference proteome</keyword>
<organism evidence="1 2">
    <name type="scientific">Comamonas avium</name>
    <dbReference type="NCBI Taxonomy" id="2762231"/>
    <lineage>
        <taxon>Bacteria</taxon>
        <taxon>Pseudomonadati</taxon>
        <taxon>Pseudomonadota</taxon>
        <taxon>Betaproteobacteria</taxon>
        <taxon>Burkholderiales</taxon>
        <taxon>Comamonadaceae</taxon>
        <taxon>Comamonas</taxon>
    </lineage>
</organism>
<dbReference type="InterPro" id="IPR015942">
    <property type="entry name" value="Asp/Glu/hydantoin_racemase"/>
</dbReference>
<comment type="caution">
    <text evidence="1">The sequence shown here is derived from an EMBL/GenBank/DDBJ whole genome shotgun (WGS) entry which is preliminary data.</text>
</comment>
<proteinExistence type="predicted"/>
<evidence type="ECO:0000313" key="1">
    <source>
        <dbReference type="EMBL" id="MBD7960582.1"/>
    </source>
</evidence>
<name>A0ABR8SAS5_9BURK</name>
<evidence type="ECO:0000313" key="2">
    <source>
        <dbReference type="Proteomes" id="UP000634919"/>
    </source>
</evidence>